<dbReference type="AlphaFoldDB" id="A0ABD1YGP0"/>
<accession>A0ABD1YGP0</accession>
<organism evidence="2 3">
    <name type="scientific">Riccia fluitans</name>
    <dbReference type="NCBI Taxonomy" id="41844"/>
    <lineage>
        <taxon>Eukaryota</taxon>
        <taxon>Viridiplantae</taxon>
        <taxon>Streptophyta</taxon>
        <taxon>Embryophyta</taxon>
        <taxon>Marchantiophyta</taxon>
        <taxon>Marchantiopsida</taxon>
        <taxon>Marchantiidae</taxon>
        <taxon>Marchantiales</taxon>
        <taxon>Ricciaceae</taxon>
        <taxon>Riccia</taxon>
    </lineage>
</organism>
<dbReference type="Proteomes" id="UP001605036">
    <property type="component" value="Unassembled WGS sequence"/>
</dbReference>
<proteinExistence type="predicted"/>
<comment type="caution">
    <text evidence="2">The sequence shown here is derived from an EMBL/GenBank/DDBJ whole genome shotgun (WGS) entry which is preliminary data.</text>
</comment>
<dbReference type="EMBL" id="JBHFFA010000004">
    <property type="protein sequence ID" value="KAL2629959.1"/>
    <property type="molecule type" value="Genomic_DNA"/>
</dbReference>
<feature type="compositionally biased region" description="Basic and acidic residues" evidence="1">
    <location>
        <begin position="33"/>
        <end position="42"/>
    </location>
</feature>
<reference evidence="2 3" key="1">
    <citation type="submission" date="2024-09" db="EMBL/GenBank/DDBJ databases">
        <title>Chromosome-scale assembly of Riccia fluitans.</title>
        <authorList>
            <person name="Paukszto L."/>
            <person name="Sawicki J."/>
            <person name="Karawczyk K."/>
            <person name="Piernik-Szablinska J."/>
            <person name="Szczecinska M."/>
            <person name="Mazdziarz M."/>
        </authorList>
    </citation>
    <scope>NUCLEOTIDE SEQUENCE [LARGE SCALE GENOMIC DNA]</scope>
    <source>
        <strain evidence="2">Rf_01</strain>
        <tissue evidence="2">Aerial parts of the thallus</tissue>
    </source>
</reference>
<evidence type="ECO:0000256" key="1">
    <source>
        <dbReference type="SAM" id="MobiDB-lite"/>
    </source>
</evidence>
<keyword evidence="3" id="KW-1185">Reference proteome</keyword>
<gene>
    <name evidence="2" type="ORF">R1flu_014645</name>
</gene>
<evidence type="ECO:0000313" key="2">
    <source>
        <dbReference type="EMBL" id="KAL2629959.1"/>
    </source>
</evidence>
<evidence type="ECO:0000313" key="3">
    <source>
        <dbReference type="Proteomes" id="UP001605036"/>
    </source>
</evidence>
<feature type="region of interest" description="Disordered" evidence="1">
    <location>
        <begin position="33"/>
        <end position="78"/>
    </location>
</feature>
<name>A0ABD1YGP0_9MARC</name>
<sequence>MSNYYATRVGSYAWKHAETSDRSGGRVFLLQESPEREDHRLPDNSSFTAIPAGTGGPPGECGASLLYFGGRGRRSRRT</sequence>
<evidence type="ECO:0008006" key="4">
    <source>
        <dbReference type="Google" id="ProtNLM"/>
    </source>
</evidence>
<protein>
    <recommendedName>
        <fullName evidence="4">Ribosomal protein L2</fullName>
    </recommendedName>
</protein>